<dbReference type="AlphaFoldDB" id="A0A024UDR6"/>
<sequence>MCPCCRDWNHAWNVVPEAEILNGFRKCQLLDGAVVDHVDVVESALEENDIADLAANMAIEDTIDPAHDINDDDASDLLFDMIVPDI</sequence>
<dbReference type="EMBL" id="KI913959">
    <property type="protein sequence ID" value="ETW03778.1"/>
    <property type="molecule type" value="Genomic_DNA"/>
</dbReference>
<dbReference type="RefSeq" id="XP_008868007.1">
    <property type="nucleotide sequence ID" value="XM_008869785.1"/>
</dbReference>
<dbReference type="GeneID" id="20082194"/>
<proteinExistence type="predicted"/>
<protein>
    <submittedName>
        <fullName evidence="1">Uncharacterized protein</fullName>
    </submittedName>
</protein>
<gene>
    <name evidence="1" type="ORF">H310_05144</name>
</gene>
<dbReference type="VEuPathDB" id="FungiDB:H310_05144"/>
<evidence type="ECO:0000313" key="1">
    <source>
        <dbReference type="EMBL" id="ETW03778.1"/>
    </source>
</evidence>
<organism evidence="1">
    <name type="scientific">Aphanomyces invadans</name>
    <dbReference type="NCBI Taxonomy" id="157072"/>
    <lineage>
        <taxon>Eukaryota</taxon>
        <taxon>Sar</taxon>
        <taxon>Stramenopiles</taxon>
        <taxon>Oomycota</taxon>
        <taxon>Saprolegniomycetes</taxon>
        <taxon>Saprolegniales</taxon>
        <taxon>Verrucalvaceae</taxon>
        <taxon>Aphanomyces</taxon>
    </lineage>
</organism>
<reference evidence="1" key="1">
    <citation type="submission" date="2013-12" db="EMBL/GenBank/DDBJ databases">
        <title>The Genome Sequence of Aphanomyces invadans NJM9701.</title>
        <authorList>
            <consortium name="The Broad Institute Genomics Platform"/>
            <person name="Russ C."/>
            <person name="Tyler B."/>
            <person name="van West P."/>
            <person name="Dieguez-Uribeondo J."/>
            <person name="Young S.K."/>
            <person name="Zeng Q."/>
            <person name="Gargeya S."/>
            <person name="Fitzgerald M."/>
            <person name="Abouelleil A."/>
            <person name="Alvarado L."/>
            <person name="Chapman S.B."/>
            <person name="Gainer-Dewar J."/>
            <person name="Goldberg J."/>
            <person name="Griggs A."/>
            <person name="Gujja S."/>
            <person name="Hansen M."/>
            <person name="Howarth C."/>
            <person name="Imamovic A."/>
            <person name="Ireland A."/>
            <person name="Larimer J."/>
            <person name="McCowan C."/>
            <person name="Murphy C."/>
            <person name="Pearson M."/>
            <person name="Poon T.W."/>
            <person name="Priest M."/>
            <person name="Roberts A."/>
            <person name="Saif S."/>
            <person name="Shea T."/>
            <person name="Sykes S."/>
            <person name="Wortman J."/>
            <person name="Nusbaum C."/>
            <person name="Birren B."/>
        </authorList>
    </citation>
    <scope>NUCLEOTIDE SEQUENCE [LARGE SCALE GENOMIC DNA]</scope>
    <source>
        <strain evidence="1">NJM9701</strain>
    </source>
</reference>
<accession>A0A024UDR6</accession>
<name>A0A024UDR6_9STRA</name>